<dbReference type="EMBL" id="SJON01000007">
    <property type="protein sequence ID" value="TCB86990.1"/>
    <property type="molecule type" value="Genomic_DNA"/>
</dbReference>
<dbReference type="Proteomes" id="UP000291623">
    <property type="component" value="Unassembled WGS sequence"/>
</dbReference>
<dbReference type="PROSITE" id="PS50883">
    <property type="entry name" value="EAL"/>
    <property type="match status" value="1"/>
</dbReference>
<sequence>MADTSLPYSLPQNYRFYSHFSVSHRHVYRGVESAKEDAFLTKNGVNERQGYLFAQPMPAAEFERWLKHYQARNAR</sequence>
<dbReference type="InterPro" id="IPR001633">
    <property type="entry name" value="EAL_dom"/>
</dbReference>
<feature type="domain" description="EAL" evidence="1">
    <location>
        <begin position="1"/>
        <end position="70"/>
    </location>
</feature>
<comment type="caution">
    <text evidence="2">The sequence shown here is derived from an EMBL/GenBank/DDBJ whole genome shotgun (WGS) entry which is preliminary data.</text>
</comment>
<dbReference type="SUPFAM" id="SSF141868">
    <property type="entry name" value="EAL domain-like"/>
    <property type="match status" value="1"/>
</dbReference>
<dbReference type="AlphaFoldDB" id="A0AAE8QX40"/>
<proteinExistence type="predicted"/>
<gene>
    <name evidence="2" type="ORF">E0L16_11475</name>
</gene>
<protein>
    <recommendedName>
        <fullName evidence="1">EAL domain-containing protein</fullName>
    </recommendedName>
</protein>
<reference evidence="2 3" key="1">
    <citation type="submission" date="2019-02" db="EMBL/GenBank/DDBJ databases">
        <title>The draft genome of Enterobacter spp. strains.</title>
        <authorList>
            <person name="Wang C."/>
            <person name="Feng Y."/>
            <person name="Zong Z."/>
        </authorList>
    </citation>
    <scope>NUCLEOTIDE SEQUENCE [LARGE SCALE GENOMIC DNA]</scope>
    <source>
        <strain evidence="2 3">WCHEQ120003</strain>
    </source>
</reference>
<evidence type="ECO:0000313" key="3">
    <source>
        <dbReference type="Proteomes" id="UP000291623"/>
    </source>
</evidence>
<accession>A0AAE8QX40</accession>
<dbReference type="Gene3D" id="3.20.20.450">
    <property type="entry name" value="EAL domain"/>
    <property type="match status" value="1"/>
</dbReference>
<name>A0AAE8QX40_9ENTR</name>
<organism evidence="2 3">
    <name type="scientific">Enterobacter quasihormaechei</name>
    <dbReference type="NCBI Taxonomy" id="2529382"/>
    <lineage>
        <taxon>Bacteria</taxon>
        <taxon>Pseudomonadati</taxon>
        <taxon>Pseudomonadota</taxon>
        <taxon>Gammaproteobacteria</taxon>
        <taxon>Enterobacterales</taxon>
        <taxon>Enterobacteriaceae</taxon>
        <taxon>Enterobacter</taxon>
    </lineage>
</organism>
<evidence type="ECO:0000259" key="1">
    <source>
        <dbReference type="PROSITE" id="PS50883"/>
    </source>
</evidence>
<dbReference type="InterPro" id="IPR035919">
    <property type="entry name" value="EAL_sf"/>
</dbReference>
<evidence type="ECO:0000313" key="2">
    <source>
        <dbReference type="EMBL" id="TCB86990.1"/>
    </source>
</evidence>